<organism evidence="1 2">
    <name type="scientific">Marinicrinis sediminis</name>
    <dbReference type="NCBI Taxonomy" id="1652465"/>
    <lineage>
        <taxon>Bacteria</taxon>
        <taxon>Bacillati</taxon>
        <taxon>Bacillota</taxon>
        <taxon>Bacilli</taxon>
        <taxon>Bacillales</taxon>
        <taxon>Paenibacillaceae</taxon>
    </lineage>
</organism>
<accession>A0ABW5RDL0</accession>
<dbReference type="EMBL" id="JBHUMM010000043">
    <property type="protein sequence ID" value="MFD2672675.1"/>
    <property type="molecule type" value="Genomic_DNA"/>
</dbReference>
<evidence type="ECO:0000313" key="2">
    <source>
        <dbReference type="Proteomes" id="UP001597497"/>
    </source>
</evidence>
<comment type="caution">
    <text evidence="1">The sequence shown here is derived from an EMBL/GenBank/DDBJ whole genome shotgun (WGS) entry which is preliminary data.</text>
</comment>
<gene>
    <name evidence="1" type="ORF">ACFSUC_14000</name>
</gene>
<dbReference type="RefSeq" id="WP_379930241.1">
    <property type="nucleotide sequence ID" value="NZ_JBHUMM010000043.1"/>
</dbReference>
<reference evidence="2" key="1">
    <citation type="journal article" date="2019" name="Int. J. Syst. Evol. Microbiol.">
        <title>The Global Catalogue of Microorganisms (GCM) 10K type strain sequencing project: providing services to taxonomists for standard genome sequencing and annotation.</title>
        <authorList>
            <consortium name="The Broad Institute Genomics Platform"/>
            <consortium name="The Broad Institute Genome Sequencing Center for Infectious Disease"/>
            <person name="Wu L."/>
            <person name="Ma J."/>
        </authorList>
    </citation>
    <scope>NUCLEOTIDE SEQUENCE [LARGE SCALE GENOMIC DNA]</scope>
    <source>
        <strain evidence="2">KCTC 33676</strain>
    </source>
</reference>
<dbReference type="Proteomes" id="UP001597497">
    <property type="component" value="Unassembled WGS sequence"/>
</dbReference>
<evidence type="ECO:0000313" key="1">
    <source>
        <dbReference type="EMBL" id="MFD2672675.1"/>
    </source>
</evidence>
<protein>
    <submittedName>
        <fullName evidence="1">Uncharacterized protein</fullName>
    </submittedName>
</protein>
<sequence length="101" mass="11579">MQPNTYTKLEYDRLKQILQQQTMSYLGKKLALNLKPMTDRQQIQTQLREVEEAADVLRHSSSLPLPTMEGVEQAFELLGKGYLLTPHDLTAISQFLRSSSQ</sequence>
<name>A0ABW5RDL0_9BACL</name>
<proteinExistence type="predicted"/>
<keyword evidence="2" id="KW-1185">Reference proteome</keyword>